<organism evidence="10 11">
    <name type="scientific">Leifsonella bigeumensis</name>
    <dbReference type="NCBI Taxonomy" id="433643"/>
    <lineage>
        <taxon>Bacteria</taxon>
        <taxon>Bacillati</taxon>
        <taxon>Actinomycetota</taxon>
        <taxon>Actinomycetes</taxon>
        <taxon>Micrococcales</taxon>
        <taxon>Microbacteriaceae</taxon>
        <taxon>Leifsonella</taxon>
    </lineage>
</organism>
<dbReference type="PANTHER" id="PTHR22911">
    <property type="entry name" value="ACYL-MALONYL CONDENSING ENZYME-RELATED"/>
    <property type="match status" value="1"/>
</dbReference>
<comment type="caution">
    <text evidence="10">The sequence shown here is derived from an EMBL/GenBank/DDBJ whole genome shotgun (WGS) entry which is preliminary data.</text>
</comment>
<evidence type="ECO:0000256" key="3">
    <source>
        <dbReference type="ARBA" id="ARBA00022448"/>
    </source>
</evidence>
<comment type="similarity">
    <text evidence="2">Belongs to the EamA transporter family.</text>
</comment>
<feature type="transmembrane region" description="Helical" evidence="8">
    <location>
        <begin position="20"/>
        <end position="41"/>
    </location>
</feature>
<feature type="transmembrane region" description="Helical" evidence="8">
    <location>
        <begin position="136"/>
        <end position="152"/>
    </location>
</feature>
<keyword evidence="6 8" id="KW-1133">Transmembrane helix</keyword>
<keyword evidence="3" id="KW-0813">Transport</keyword>
<dbReference type="PANTHER" id="PTHR22911:SF137">
    <property type="entry name" value="SOLUTE CARRIER FAMILY 35 MEMBER G2-RELATED"/>
    <property type="match status" value="1"/>
</dbReference>
<keyword evidence="4" id="KW-1003">Cell membrane</keyword>
<feature type="transmembrane region" description="Helical" evidence="8">
    <location>
        <begin position="249"/>
        <end position="271"/>
    </location>
</feature>
<evidence type="ECO:0000256" key="4">
    <source>
        <dbReference type="ARBA" id="ARBA00022475"/>
    </source>
</evidence>
<feature type="transmembrane region" description="Helical" evidence="8">
    <location>
        <begin position="47"/>
        <end position="69"/>
    </location>
</feature>
<dbReference type="RefSeq" id="WP_344753653.1">
    <property type="nucleotide sequence ID" value="NZ_BAABAE010000002.1"/>
</dbReference>
<dbReference type="NCBIfam" id="TIGR00688">
    <property type="entry name" value="rarD"/>
    <property type="match status" value="1"/>
</dbReference>
<protein>
    <submittedName>
        <fullName evidence="10">EamA family transporter RarD</fullName>
    </submittedName>
</protein>
<dbReference type="Proteomes" id="UP001501004">
    <property type="component" value="Unassembled WGS sequence"/>
</dbReference>
<comment type="subcellular location">
    <subcellularLocation>
        <location evidence="1">Cell membrane</location>
        <topology evidence="1">Multi-pass membrane protein</topology>
    </subcellularLocation>
</comment>
<keyword evidence="11" id="KW-1185">Reference proteome</keyword>
<evidence type="ECO:0000256" key="6">
    <source>
        <dbReference type="ARBA" id="ARBA00022989"/>
    </source>
</evidence>
<evidence type="ECO:0000256" key="7">
    <source>
        <dbReference type="ARBA" id="ARBA00023136"/>
    </source>
</evidence>
<keyword evidence="5 8" id="KW-0812">Transmembrane</keyword>
<accession>A0ABP7F6Z1</accession>
<feature type="transmembrane region" description="Helical" evidence="8">
    <location>
        <begin position="111"/>
        <end position="129"/>
    </location>
</feature>
<reference evidence="11" key="1">
    <citation type="journal article" date="2019" name="Int. J. Syst. Evol. Microbiol.">
        <title>The Global Catalogue of Microorganisms (GCM) 10K type strain sequencing project: providing services to taxonomists for standard genome sequencing and annotation.</title>
        <authorList>
            <consortium name="The Broad Institute Genomics Platform"/>
            <consortium name="The Broad Institute Genome Sequencing Center for Infectious Disease"/>
            <person name="Wu L."/>
            <person name="Ma J."/>
        </authorList>
    </citation>
    <scope>NUCLEOTIDE SEQUENCE [LARGE SCALE GENOMIC DNA]</scope>
    <source>
        <strain evidence="11">JCM 16949</strain>
    </source>
</reference>
<feature type="transmembrane region" description="Helical" evidence="8">
    <location>
        <begin position="195"/>
        <end position="218"/>
    </location>
</feature>
<evidence type="ECO:0000256" key="1">
    <source>
        <dbReference type="ARBA" id="ARBA00004651"/>
    </source>
</evidence>
<feature type="transmembrane region" description="Helical" evidence="8">
    <location>
        <begin position="277"/>
        <end position="299"/>
    </location>
</feature>
<dbReference type="InterPro" id="IPR000620">
    <property type="entry name" value="EamA_dom"/>
</dbReference>
<dbReference type="EMBL" id="BAABAE010000002">
    <property type="protein sequence ID" value="GAA3732775.1"/>
    <property type="molecule type" value="Genomic_DNA"/>
</dbReference>
<feature type="transmembrane region" description="Helical" evidence="8">
    <location>
        <begin position="224"/>
        <end position="242"/>
    </location>
</feature>
<keyword evidence="7 8" id="KW-0472">Membrane</keyword>
<evidence type="ECO:0000256" key="2">
    <source>
        <dbReference type="ARBA" id="ARBA00007362"/>
    </source>
</evidence>
<feature type="domain" description="EamA" evidence="9">
    <location>
        <begin position="16"/>
        <end position="151"/>
    </location>
</feature>
<dbReference type="Pfam" id="PF00892">
    <property type="entry name" value="EamA"/>
    <property type="match status" value="1"/>
</dbReference>
<sequence>MQVNQSTRDPAGSTRSGTLFAFAAYGLWGFMPIYFLVLAPAGPFEIVAWRVLFSVIFCALIILMLRRWGTVRRLLRDRRTMLTLGLAGVLVFLNWQVYVIAVVSGRVNEAALGYFINPIVTILIGVIVLREKLRPVQWMAVAVSAIAVIVLAVNYGAFPWISLALAFSFGLYGLVKKRVGPRVDALTGLAVETAWLTPIAIVQLVFVGATTGVVFGTAGVANTVLLAAAGIVTSVPLLLFAAAARRLPLVIIGFVQYLTPVLQFLIGTFIMHEAMPLERWIGFSLVWLALVVLSTDMVLHARSVRRASPLPG</sequence>
<evidence type="ECO:0000313" key="11">
    <source>
        <dbReference type="Proteomes" id="UP001501004"/>
    </source>
</evidence>
<gene>
    <name evidence="10" type="primary">rarD</name>
    <name evidence="10" type="ORF">GCM10022239_06430</name>
</gene>
<evidence type="ECO:0000259" key="9">
    <source>
        <dbReference type="Pfam" id="PF00892"/>
    </source>
</evidence>
<evidence type="ECO:0000256" key="5">
    <source>
        <dbReference type="ARBA" id="ARBA00022692"/>
    </source>
</evidence>
<name>A0ABP7F6Z1_9MICO</name>
<dbReference type="InterPro" id="IPR037185">
    <property type="entry name" value="EmrE-like"/>
</dbReference>
<dbReference type="InterPro" id="IPR004626">
    <property type="entry name" value="RarD"/>
</dbReference>
<evidence type="ECO:0000256" key="8">
    <source>
        <dbReference type="SAM" id="Phobius"/>
    </source>
</evidence>
<feature type="transmembrane region" description="Helical" evidence="8">
    <location>
        <begin position="81"/>
        <end position="105"/>
    </location>
</feature>
<dbReference type="SUPFAM" id="SSF103481">
    <property type="entry name" value="Multidrug resistance efflux transporter EmrE"/>
    <property type="match status" value="2"/>
</dbReference>
<evidence type="ECO:0000313" key="10">
    <source>
        <dbReference type="EMBL" id="GAA3732775.1"/>
    </source>
</evidence>
<proteinExistence type="inferred from homology"/>
<feature type="transmembrane region" description="Helical" evidence="8">
    <location>
        <begin position="158"/>
        <end position="175"/>
    </location>
</feature>